<dbReference type="FunFam" id="3.30.497.10:FF:000001">
    <property type="entry name" value="Serine protease inhibitor"/>
    <property type="match status" value="1"/>
</dbReference>
<evidence type="ECO:0000256" key="2">
    <source>
        <dbReference type="ARBA" id="ARBA00022690"/>
    </source>
</evidence>
<feature type="signal peptide" evidence="5">
    <location>
        <begin position="1"/>
        <end position="18"/>
    </location>
</feature>
<dbReference type="Proteomes" id="UP000694415">
    <property type="component" value="Unplaced"/>
</dbReference>
<dbReference type="InterPro" id="IPR000215">
    <property type="entry name" value="Serpin_fam"/>
</dbReference>
<evidence type="ECO:0000313" key="7">
    <source>
        <dbReference type="Ensembl" id="ENSMSIP00000013807.1"/>
    </source>
</evidence>
<dbReference type="SMART" id="SM00093">
    <property type="entry name" value="SERPIN"/>
    <property type="match status" value="1"/>
</dbReference>
<dbReference type="InterPro" id="IPR023796">
    <property type="entry name" value="Serpin_dom"/>
</dbReference>
<dbReference type="Ensembl" id="ENSMSIT00000017519.1">
    <property type="protein sequence ID" value="ENSMSIP00000013807.1"/>
    <property type="gene ID" value="ENSMSIG00000011911.1"/>
</dbReference>
<reference evidence="7" key="2">
    <citation type="submission" date="2025-09" db="UniProtKB">
        <authorList>
            <consortium name="Ensembl"/>
        </authorList>
    </citation>
    <scope>IDENTIFICATION</scope>
</reference>
<dbReference type="Gene3D" id="3.30.497.10">
    <property type="entry name" value="Antithrombin, subunit I, domain 2"/>
    <property type="match status" value="1"/>
</dbReference>
<feature type="domain" description="Serpin" evidence="6">
    <location>
        <begin position="59"/>
        <end position="420"/>
    </location>
</feature>
<dbReference type="InterPro" id="IPR042185">
    <property type="entry name" value="Serpin_sf_2"/>
</dbReference>
<evidence type="ECO:0000313" key="8">
    <source>
        <dbReference type="Proteomes" id="UP000694415"/>
    </source>
</evidence>
<sequence>MMAFIAALGLLMAGICPAITYWATADGQLGRHTAVQKDRDHEIQLDSVTLASINTDFAFSLYKKLALKNPHKNIVFSPLSISAALALMSLGAKGNTLEEILEGLKFNLTETPEADIHQNFGHLLQMLIQPENQVQINAGNALFIDKHLQILTEFKEKARALYQAEAFTADFQRPRQAKKLINDYVRKQTQGKIKELVSDLHRNTSMALVNFLNFQGFWNVTFDPEDTFLGNFTLDRKRTVNVPMMKTEALTTNYFRDEEMQSTVVELNYIGNASFLFILPDQGRIQHAEDSLQPQSLRKWRKSLRPRMLDELSLPKFSLSQDYHLDDILPELGIKEVFSTQADLSGITGAKNIRVSQMIHQAALDVTETHTEADVITIARYNFQSAKIKAKIVKVDREFLYLILDPMFKSISVMGKVINPLTN</sequence>
<evidence type="ECO:0000256" key="1">
    <source>
        <dbReference type="ARBA" id="ARBA00009500"/>
    </source>
</evidence>
<dbReference type="PANTHER" id="PTHR11461">
    <property type="entry name" value="SERINE PROTEASE INHIBITOR, SERPIN"/>
    <property type="match status" value="1"/>
</dbReference>
<dbReference type="AlphaFoldDB" id="A0A8C6H0L8"/>
<name>A0A8C6H0L8_MUSSI</name>
<dbReference type="GO" id="GO:0004867">
    <property type="term" value="F:serine-type endopeptidase inhibitor activity"/>
    <property type="evidence" value="ECO:0007669"/>
    <property type="project" value="UniProtKB-KW"/>
</dbReference>
<dbReference type="InterPro" id="IPR036186">
    <property type="entry name" value="Serpin_sf"/>
</dbReference>
<dbReference type="PANTHER" id="PTHR11461:SF195">
    <property type="entry name" value="SERINE PROTEASE INHIBITOR A3A-RELATED"/>
    <property type="match status" value="1"/>
</dbReference>
<comment type="similarity">
    <text evidence="1 4">Belongs to the serpin family.</text>
</comment>
<proteinExistence type="inferred from homology"/>
<accession>A0A8C6H0L8</accession>
<keyword evidence="5" id="KW-0732">Signal</keyword>
<dbReference type="GO" id="GO:0005615">
    <property type="term" value="C:extracellular space"/>
    <property type="evidence" value="ECO:0007669"/>
    <property type="project" value="InterPro"/>
</dbReference>
<evidence type="ECO:0000259" key="6">
    <source>
        <dbReference type="SMART" id="SM00093"/>
    </source>
</evidence>
<organism evidence="7 8">
    <name type="scientific">Mus spicilegus</name>
    <name type="common">Mound-building mouse</name>
    <dbReference type="NCBI Taxonomy" id="10103"/>
    <lineage>
        <taxon>Eukaryota</taxon>
        <taxon>Metazoa</taxon>
        <taxon>Chordata</taxon>
        <taxon>Craniata</taxon>
        <taxon>Vertebrata</taxon>
        <taxon>Euteleostomi</taxon>
        <taxon>Mammalia</taxon>
        <taxon>Eutheria</taxon>
        <taxon>Euarchontoglires</taxon>
        <taxon>Glires</taxon>
        <taxon>Rodentia</taxon>
        <taxon>Myomorpha</taxon>
        <taxon>Muroidea</taxon>
        <taxon>Muridae</taxon>
        <taxon>Murinae</taxon>
        <taxon>Mus</taxon>
        <taxon>Mus</taxon>
    </lineage>
</organism>
<evidence type="ECO:0000256" key="4">
    <source>
        <dbReference type="RuleBase" id="RU000411"/>
    </source>
</evidence>
<dbReference type="CDD" id="cd19551">
    <property type="entry name" value="serpinA3_A1AC"/>
    <property type="match status" value="1"/>
</dbReference>
<keyword evidence="8" id="KW-1185">Reference proteome</keyword>
<dbReference type="Pfam" id="PF00079">
    <property type="entry name" value="Serpin"/>
    <property type="match status" value="1"/>
</dbReference>
<dbReference type="GeneTree" id="ENSGT00940000154392"/>
<reference evidence="7" key="1">
    <citation type="submission" date="2025-08" db="UniProtKB">
        <authorList>
            <consortium name="Ensembl"/>
        </authorList>
    </citation>
    <scope>IDENTIFICATION</scope>
</reference>
<feature type="chain" id="PRO_5034909685" evidence="5">
    <location>
        <begin position="19"/>
        <end position="423"/>
    </location>
</feature>
<evidence type="ECO:0000256" key="3">
    <source>
        <dbReference type="ARBA" id="ARBA00022900"/>
    </source>
</evidence>
<keyword evidence="3" id="KW-0722">Serine protease inhibitor</keyword>
<dbReference type="SUPFAM" id="SSF56574">
    <property type="entry name" value="Serpins"/>
    <property type="match status" value="1"/>
</dbReference>
<keyword evidence="2" id="KW-0646">Protease inhibitor</keyword>
<dbReference type="InterPro" id="IPR042178">
    <property type="entry name" value="Serpin_sf_1"/>
</dbReference>
<evidence type="ECO:0000256" key="5">
    <source>
        <dbReference type="SAM" id="SignalP"/>
    </source>
</evidence>
<dbReference type="Gene3D" id="2.30.39.10">
    <property type="entry name" value="Alpha-1-antitrypsin, domain 1"/>
    <property type="match status" value="1"/>
</dbReference>
<protein>
    <submittedName>
        <fullName evidence="7">Serine (or cysteine) peptidase inhibitor, clade A, member 3A</fullName>
    </submittedName>
</protein>
<dbReference type="FunFam" id="2.30.39.10:FF:000002">
    <property type="entry name" value="Serpin family D member 1"/>
    <property type="match status" value="1"/>
</dbReference>